<dbReference type="Pfam" id="PF00702">
    <property type="entry name" value="Hydrolase"/>
    <property type="match status" value="1"/>
</dbReference>
<keyword evidence="6" id="KW-0479">Metal-binding</keyword>
<comment type="similarity">
    <text evidence="3">Belongs to the HAD-like hydrolase superfamily. SerB family.</text>
</comment>
<dbReference type="PANTHER" id="PTHR43344:SF2">
    <property type="entry name" value="PHOSPHOSERINE PHOSPHATASE"/>
    <property type="match status" value="1"/>
</dbReference>
<organism evidence="11">
    <name type="scientific">marine metagenome</name>
    <dbReference type="NCBI Taxonomy" id="408172"/>
    <lineage>
        <taxon>unclassified sequences</taxon>
        <taxon>metagenomes</taxon>
        <taxon>ecological metagenomes</taxon>
    </lineage>
</organism>
<evidence type="ECO:0000256" key="4">
    <source>
        <dbReference type="ARBA" id="ARBA00012640"/>
    </source>
</evidence>
<comment type="pathway">
    <text evidence="2">Amino-acid biosynthesis; L-serine biosynthesis; L-serine from 3-phospho-D-glycerate: step 3/3.</text>
</comment>
<evidence type="ECO:0000256" key="6">
    <source>
        <dbReference type="ARBA" id="ARBA00022723"/>
    </source>
</evidence>
<keyword evidence="5" id="KW-0028">Amino-acid biosynthesis</keyword>
<dbReference type="GO" id="GO:0036424">
    <property type="term" value="F:L-phosphoserine phosphatase activity"/>
    <property type="evidence" value="ECO:0007669"/>
    <property type="project" value="InterPro"/>
</dbReference>
<dbReference type="NCBIfam" id="TIGR01488">
    <property type="entry name" value="HAD-SF-IB"/>
    <property type="match status" value="1"/>
</dbReference>
<dbReference type="InterPro" id="IPR004469">
    <property type="entry name" value="PSP"/>
</dbReference>
<evidence type="ECO:0000256" key="9">
    <source>
        <dbReference type="ARBA" id="ARBA00023299"/>
    </source>
</evidence>
<protein>
    <recommendedName>
        <fullName evidence="4">phosphoserine phosphatase</fullName>
        <ecNumber evidence="4">3.1.3.3</ecNumber>
    </recommendedName>
    <alternativeName>
        <fullName evidence="10">O-phosphoserine phosphohydrolase</fullName>
    </alternativeName>
</protein>
<dbReference type="SUPFAM" id="SSF56784">
    <property type="entry name" value="HAD-like"/>
    <property type="match status" value="1"/>
</dbReference>
<dbReference type="GO" id="GO:0006564">
    <property type="term" value="P:L-serine biosynthetic process"/>
    <property type="evidence" value="ECO:0007669"/>
    <property type="project" value="UniProtKB-KW"/>
</dbReference>
<proteinExistence type="inferred from homology"/>
<gene>
    <name evidence="11" type="ORF">METZ01_LOCUS205559</name>
</gene>
<name>A0A382EQR3_9ZZZZ</name>
<dbReference type="GO" id="GO:0005737">
    <property type="term" value="C:cytoplasm"/>
    <property type="evidence" value="ECO:0007669"/>
    <property type="project" value="TreeGrafter"/>
</dbReference>
<dbReference type="EMBL" id="UINC01045668">
    <property type="protein sequence ID" value="SVB52705.1"/>
    <property type="molecule type" value="Genomic_DNA"/>
</dbReference>
<comment type="cofactor">
    <cofactor evidence="1">
        <name>Mg(2+)</name>
        <dbReference type="ChEBI" id="CHEBI:18420"/>
    </cofactor>
</comment>
<sequence length="215" mass="23981">MLAIFDVEGVLYDAEYLPILAERVNKEKEIWEITKKGIQGKIDWEKGLIERVRLLRGLDYETCVQVANSLPIMTGAKEACNALKNAGWKLLAISGGFTVITDRLKDELGLDFVYSNELVFKDDKLDGVIVNVNADKAKTAKTKILEWGEKKEDITVVVDGANDVKLFEISGLGIAFRAQDLVKELATVTLDEKDLSKIVGLINNHYKLKLELRAA</sequence>
<evidence type="ECO:0000256" key="1">
    <source>
        <dbReference type="ARBA" id="ARBA00001946"/>
    </source>
</evidence>
<keyword evidence="8" id="KW-0460">Magnesium</keyword>
<evidence type="ECO:0000256" key="10">
    <source>
        <dbReference type="ARBA" id="ARBA00031693"/>
    </source>
</evidence>
<dbReference type="PANTHER" id="PTHR43344">
    <property type="entry name" value="PHOSPHOSERINE PHOSPHATASE"/>
    <property type="match status" value="1"/>
</dbReference>
<dbReference type="InterPro" id="IPR036412">
    <property type="entry name" value="HAD-like_sf"/>
</dbReference>
<dbReference type="GO" id="GO:0000287">
    <property type="term" value="F:magnesium ion binding"/>
    <property type="evidence" value="ECO:0007669"/>
    <property type="project" value="TreeGrafter"/>
</dbReference>
<evidence type="ECO:0000256" key="7">
    <source>
        <dbReference type="ARBA" id="ARBA00022801"/>
    </source>
</evidence>
<dbReference type="EC" id="3.1.3.3" evidence="4"/>
<dbReference type="Gene3D" id="3.40.50.1000">
    <property type="entry name" value="HAD superfamily/HAD-like"/>
    <property type="match status" value="1"/>
</dbReference>
<keyword evidence="9" id="KW-0718">Serine biosynthesis</keyword>
<reference evidence="11" key="1">
    <citation type="submission" date="2018-05" db="EMBL/GenBank/DDBJ databases">
        <authorList>
            <person name="Lanie J.A."/>
            <person name="Ng W.-L."/>
            <person name="Kazmierczak K.M."/>
            <person name="Andrzejewski T.M."/>
            <person name="Davidsen T.M."/>
            <person name="Wayne K.J."/>
            <person name="Tettelin H."/>
            <person name="Glass J.I."/>
            <person name="Rusch D."/>
            <person name="Podicherti R."/>
            <person name="Tsui H.-C.T."/>
            <person name="Winkler M.E."/>
        </authorList>
    </citation>
    <scope>NUCLEOTIDE SEQUENCE</scope>
</reference>
<dbReference type="AlphaFoldDB" id="A0A382EQR3"/>
<evidence type="ECO:0000313" key="11">
    <source>
        <dbReference type="EMBL" id="SVB52705.1"/>
    </source>
</evidence>
<dbReference type="InterPro" id="IPR023214">
    <property type="entry name" value="HAD_sf"/>
</dbReference>
<accession>A0A382EQR3</accession>
<dbReference type="InterPro" id="IPR050582">
    <property type="entry name" value="HAD-like_SerB"/>
</dbReference>
<dbReference type="NCBIfam" id="TIGR00338">
    <property type="entry name" value="serB"/>
    <property type="match status" value="1"/>
</dbReference>
<keyword evidence="7" id="KW-0378">Hydrolase</keyword>
<evidence type="ECO:0000256" key="8">
    <source>
        <dbReference type="ARBA" id="ARBA00022842"/>
    </source>
</evidence>
<dbReference type="UniPathway" id="UPA00135">
    <property type="reaction ID" value="UER00198"/>
</dbReference>
<evidence type="ECO:0000256" key="5">
    <source>
        <dbReference type="ARBA" id="ARBA00022605"/>
    </source>
</evidence>
<evidence type="ECO:0000256" key="3">
    <source>
        <dbReference type="ARBA" id="ARBA00009184"/>
    </source>
</evidence>
<evidence type="ECO:0000256" key="2">
    <source>
        <dbReference type="ARBA" id="ARBA00005135"/>
    </source>
</evidence>